<dbReference type="EMBL" id="QYBA01000161">
    <property type="protein sequence ID" value="TKY91621.1"/>
    <property type="molecule type" value="Genomic_DNA"/>
</dbReference>
<reference evidence="1" key="1">
    <citation type="submission" date="2018-09" db="EMBL/GenBank/DDBJ databases">
        <title>A genomic encyclopedia of anaerobic methanotrophic archaea.</title>
        <authorList>
            <person name="Skennerton C.T."/>
            <person name="Chadwick G.L."/>
            <person name="Laso-Perez R."/>
            <person name="Leu A.O."/>
            <person name="Speth D.R."/>
            <person name="Yu H."/>
            <person name="Morgan-Lang C."/>
            <person name="Hatzenpichler R."/>
            <person name="Goudeau D."/>
            <person name="Malmstrom R."/>
            <person name="Woyke T."/>
            <person name="Hallam S."/>
            <person name="Tyson G.W."/>
            <person name="Wegener G."/>
            <person name="Boetius A."/>
            <person name="Orphan V.J."/>
        </authorList>
    </citation>
    <scope>NUCLEOTIDE SEQUENCE</scope>
    <source>
        <strain evidence="1">CONS3730D10UFb2</strain>
    </source>
</reference>
<organism evidence="1 2">
    <name type="scientific">Candidatus Methanomarinus sp</name>
    <dbReference type="NCBI Taxonomy" id="3386244"/>
    <lineage>
        <taxon>Archaea</taxon>
        <taxon>Methanobacteriati</taxon>
        <taxon>Methanobacteriota</taxon>
        <taxon>Stenosarchaea group</taxon>
        <taxon>Methanomicrobia</taxon>
        <taxon>Methanosarcinales</taxon>
        <taxon>ANME-2 cluster</taxon>
        <taxon>Candidatus Methanocomedenaceae</taxon>
        <taxon>Candidatus Methanomarinus</taxon>
    </lineage>
</organism>
<protein>
    <submittedName>
        <fullName evidence="1">RNA polymerase Rpb4 family protein</fullName>
        <ecNumber evidence="1">2.7.7.6</ecNumber>
    </submittedName>
</protein>
<dbReference type="Proteomes" id="UP000315423">
    <property type="component" value="Unassembled WGS sequence"/>
</dbReference>
<sequence>MIVKEVLNEDLITLAEIKDIFLTIKDHRTEQDMELGYELRRAINHADSFAKTDVQTSLKIIEELLKLEKMKPEIAYRLADIMPSSFDEIRSIYAKERFSLDEKELTQILDIMTDTH</sequence>
<accession>A0AC61SAF4</accession>
<proteinExistence type="predicted"/>
<evidence type="ECO:0000313" key="1">
    <source>
        <dbReference type="EMBL" id="TKY91621.1"/>
    </source>
</evidence>
<name>A0AC61SAF4_9EURY</name>
<gene>
    <name evidence="1" type="ORF">C5S46_04890</name>
</gene>
<keyword evidence="1" id="KW-0548">Nucleotidyltransferase</keyword>
<evidence type="ECO:0000313" key="2">
    <source>
        <dbReference type="Proteomes" id="UP000315423"/>
    </source>
</evidence>
<keyword evidence="1" id="KW-0808">Transferase</keyword>
<dbReference type="EC" id="2.7.7.6" evidence="1"/>
<comment type="caution">
    <text evidence="1">The sequence shown here is derived from an EMBL/GenBank/DDBJ whole genome shotgun (WGS) entry which is preliminary data.</text>
</comment>